<dbReference type="Gene3D" id="1.25.40.20">
    <property type="entry name" value="Ankyrin repeat-containing domain"/>
    <property type="match status" value="1"/>
</dbReference>
<dbReference type="PROSITE" id="PS50297">
    <property type="entry name" value="ANK_REP_REGION"/>
    <property type="match status" value="1"/>
</dbReference>
<gene>
    <name evidence="3" type="ORF">TorRG33x02_116130</name>
</gene>
<dbReference type="InParanoid" id="A0A2P5F442"/>
<dbReference type="PANTHER" id="PTHR24121">
    <property type="entry name" value="NO MECHANORECEPTOR POTENTIAL C, ISOFORM D-RELATED"/>
    <property type="match status" value="1"/>
</dbReference>
<keyword evidence="3" id="KW-0472">Membrane</keyword>
<evidence type="ECO:0000313" key="4">
    <source>
        <dbReference type="Proteomes" id="UP000237000"/>
    </source>
</evidence>
<feature type="compositionally biased region" description="Low complexity" evidence="2">
    <location>
        <begin position="332"/>
        <end position="343"/>
    </location>
</feature>
<reference evidence="4" key="1">
    <citation type="submission" date="2016-06" db="EMBL/GenBank/DDBJ databases">
        <title>Parallel loss of symbiosis genes in relatives of nitrogen-fixing non-legume Parasponia.</title>
        <authorList>
            <person name="Van Velzen R."/>
            <person name="Holmer R."/>
            <person name="Bu F."/>
            <person name="Rutten L."/>
            <person name="Van Zeijl A."/>
            <person name="Liu W."/>
            <person name="Santuari L."/>
            <person name="Cao Q."/>
            <person name="Sharma T."/>
            <person name="Shen D."/>
            <person name="Roswanjaya Y."/>
            <person name="Wardhani T."/>
            <person name="Kalhor M.S."/>
            <person name="Jansen J."/>
            <person name="Van den Hoogen J."/>
            <person name="Gungor B."/>
            <person name="Hartog M."/>
            <person name="Hontelez J."/>
            <person name="Verver J."/>
            <person name="Yang W.-C."/>
            <person name="Schijlen E."/>
            <person name="Repin R."/>
            <person name="Schilthuizen M."/>
            <person name="Schranz E."/>
            <person name="Heidstra R."/>
            <person name="Miyata K."/>
            <person name="Fedorova E."/>
            <person name="Kohlen W."/>
            <person name="Bisseling T."/>
            <person name="Smit S."/>
            <person name="Geurts R."/>
        </authorList>
    </citation>
    <scope>NUCLEOTIDE SEQUENCE [LARGE SCALE GENOMIC DNA]</scope>
    <source>
        <strain evidence="4">cv. RG33-2</strain>
    </source>
</reference>
<evidence type="ECO:0000256" key="2">
    <source>
        <dbReference type="SAM" id="MobiDB-lite"/>
    </source>
</evidence>
<dbReference type="SUPFAM" id="SSF48403">
    <property type="entry name" value="Ankyrin repeat"/>
    <property type="match status" value="1"/>
</dbReference>
<dbReference type="PANTHER" id="PTHR24121:SF15">
    <property type="entry name" value="ANKYRIN REPEAT PROTEIN"/>
    <property type="match status" value="1"/>
</dbReference>
<dbReference type="InterPro" id="IPR036770">
    <property type="entry name" value="Ankyrin_rpt-contain_sf"/>
</dbReference>
<comment type="caution">
    <text evidence="3">The sequence shown here is derived from an EMBL/GenBank/DDBJ whole genome shotgun (WGS) entry which is preliminary data.</text>
</comment>
<dbReference type="PROSITE" id="PS50088">
    <property type="entry name" value="ANK_REPEAT"/>
    <property type="match status" value="1"/>
</dbReference>
<sequence>MKPSQEIVKSQVPAMANEDESADVDTLFEAVMKNNWSAVISIYSRSSNARAAKLTKLGDTALHIAVSNGKTDIASKMVDVIEDSMLTKSANVKGNTPLHLAAMYGNLEVCNKLASKNKDLITHRNRHGETPIFLAALHGKQSVFSYLHNSGFDIKEEYLRRNNGDTILHVAISGEYFGMAMVIIEKYQNLVDSVNVDGLSPLHILANKPNAFKSSTRLGLFDRIMYYCLVVDDGDMEKAITCDTIKIDKDRKKHSSRGESDKPTYPGNYETCMDFGNILRTIITTALKKGSMTDDNEADEENPQENISSSKHLGPRDIAAVGSEPKSGVQESSASSSSTLSSSGKPIHYKTKV</sequence>
<feature type="repeat" description="ANK" evidence="1">
    <location>
        <begin position="93"/>
        <end position="125"/>
    </location>
</feature>
<name>A0A2P5F442_TREOI</name>
<evidence type="ECO:0000256" key="1">
    <source>
        <dbReference type="PROSITE-ProRule" id="PRU00023"/>
    </source>
</evidence>
<keyword evidence="4" id="KW-1185">Reference proteome</keyword>
<feature type="compositionally biased region" description="Acidic residues" evidence="2">
    <location>
        <begin position="294"/>
        <end position="303"/>
    </location>
</feature>
<dbReference type="Proteomes" id="UP000237000">
    <property type="component" value="Unassembled WGS sequence"/>
</dbReference>
<dbReference type="Pfam" id="PF12796">
    <property type="entry name" value="Ank_2"/>
    <property type="match status" value="2"/>
</dbReference>
<dbReference type="STRING" id="63057.A0A2P5F442"/>
<dbReference type="SMART" id="SM00248">
    <property type="entry name" value="ANK"/>
    <property type="match status" value="5"/>
</dbReference>
<proteinExistence type="predicted"/>
<accession>A0A2P5F442</accession>
<keyword evidence="1" id="KW-0040">ANK repeat</keyword>
<organism evidence="3 4">
    <name type="scientific">Trema orientale</name>
    <name type="common">Charcoal tree</name>
    <name type="synonym">Celtis orientalis</name>
    <dbReference type="NCBI Taxonomy" id="63057"/>
    <lineage>
        <taxon>Eukaryota</taxon>
        <taxon>Viridiplantae</taxon>
        <taxon>Streptophyta</taxon>
        <taxon>Embryophyta</taxon>
        <taxon>Tracheophyta</taxon>
        <taxon>Spermatophyta</taxon>
        <taxon>Magnoliopsida</taxon>
        <taxon>eudicotyledons</taxon>
        <taxon>Gunneridae</taxon>
        <taxon>Pentapetalae</taxon>
        <taxon>rosids</taxon>
        <taxon>fabids</taxon>
        <taxon>Rosales</taxon>
        <taxon>Cannabaceae</taxon>
        <taxon>Trema</taxon>
    </lineage>
</organism>
<protein>
    <submittedName>
        <fullName evidence="3">Transmembrane protein</fullName>
    </submittedName>
</protein>
<feature type="region of interest" description="Disordered" evidence="2">
    <location>
        <begin position="291"/>
        <end position="353"/>
    </location>
</feature>
<dbReference type="EMBL" id="JXTC01000064">
    <property type="protein sequence ID" value="PON92519.1"/>
    <property type="molecule type" value="Genomic_DNA"/>
</dbReference>
<evidence type="ECO:0000313" key="3">
    <source>
        <dbReference type="EMBL" id="PON92519.1"/>
    </source>
</evidence>
<dbReference type="InterPro" id="IPR002110">
    <property type="entry name" value="Ankyrin_rpt"/>
</dbReference>
<dbReference type="AlphaFoldDB" id="A0A2P5F442"/>
<keyword evidence="3" id="KW-0812">Transmembrane</keyword>
<dbReference type="OrthoDB" id="909822at2759"/>